<name>A5KKM7_9FIRM</name>
<dbReference type="AlphaFoldDB" id="A5KKM7"/>
<evidence type="ECO:0000313" key="1">
    <source>
        <dbReference type="EMBL" id="EDK24978.1"/>
    </source>
</evidence>
<evidence type="ECO:0000313" key="2">
    <source>
        <dbReference type="Proteomes" id="UP000003577"/>
    </source>
</evidence>
<comment type="caution">
    <text evidence="1">The sequence shown here is derived from an EMBL/GenBank/DDBJ whole genome shotgun (WGS) entry which is preliminary data.</text>
</comment>
<dbReference type="EMBL" id="AAVP02000002">
    <property type="protein sequence ID" value="EDK24978.1"/>
    <property type="molecule type" value="Genomic_DNA"/>
</dbReference>
<dbReference type="Proteomes" id="UP000003577">
    <property type="component" value="Unassembled WGS sequence"/>
</dbReference>
<gene>
    <name evidence="1" type="ORF">RUMTOR_00780</name>
</gene>
<protein>
    <submittedName>
        <fullName evidence="1">Uncharacterized protein</fullName>
    </submittedName>
</protein>
<dbReference type="HOGENOM" id="CLU_3140356_0_0_9"/>
<reference evidence="1 2" key="2">
    <citation type="submission" date="2007-04" db="EMBL/GenBank/DDBJ databases">
        <title>Draft genome sequence of Ruminococcus torques (ATCC 27756).</title>
        <authorList>
            <person name="Sudarsanam P."/>
            <person name="Ley R."/>
            <person name="Guruge J."/>
            <person name="Turnbaugh P.J."/>
            <person name="Mahowald M."/>
            <person name="Liep D."/>
            <person name="Gordon J."/>
        </authorList>
    </citation>
    <scope>NUCLEOTIDE SEQUENCE [LARGE SCALE GENOMIC DNA]</scope>
    <source>
        <strain evidence="1 2">ATCC 27756</strain>
    </source>
</reference>
<sequence length="49" mass="5589">MIMKVLKRTVSCPVISERDLYGVKILMFRLTEYHLGAALIRHGDSVIIT</sequence>
<dbReference type="PaxDb" id="411460-RUMTOR_00780"/>
<proteinExistence type="predicted"/>
<reference evidence="1 2" key="1">
    <citation type="submission" date="2007-03" db="EMBL/GenBank/DDBJ databases">
        <authorList>
            <person name="Fulton L."/>
            <person name="Clifton S."/>
            <person name="Fulton B."/>
            <person name="Xu J."/>
            <person name="Minx P."/>
            <person name="Pepin K.H."/>
            <person name="Johnson M."/>
            <person name="Thiruvilangam P."/>
            <person name="Bhonagiri V."/>
            <person name="Nash W.E."/>
            <person name="Mardis E.R."/>
            <person name="Wilson R.K."/>
        </authorList>
    </citation>
    <scope>NUCLEOTIDE SEQUENCE [LARGE SCALE GENOMIC DNA]</scope>
    <source>
        <strain evidence="1 2">ATCC 27756</strain>
    </source>
</reference>
<organism evidence="1 2">
    <name type="scientific">[Ruminococcus] torques ATCC 27756</name>
    <dbReference type="NCBI Taxonomy" id="411460"/>
    <lineage>
        <taxon>Bacteria</taxon>
        <taxon>Bacillati</taxon>
        <taxon>Bacillota</taxon>
        <taxon>Clostridia</taxon>
        <taxon>Lachnospirales</taxon>
        <taxon>Lachnospiraceae</taxon>
        <taxon>Mediterraneibacter</taxon>
    </lineage>
</organism>
<accession>A5KKM7</accession>